<reference evidence="2 3" key="1">
    <citation type="journal article" date="2016" name="Nat. Commun.">
        <title>Thousands of microbial genomes shed light on interconnected biogeochemical processes in an aquifer system.</title>
        <authorList>
            <person name="Anantharaman K."/>
            <person name="Brown C.T."/>
            <person name="Hug L.A."/>
            <person name="Sharon I."/>
            <person name="Castelle C.J."/>
            <person name="Probst A.J."/>
            <person name="Thomas B.C."/>
            <person name="Singh A."/>
            <person name="Wilkins M.J."/>
            <person name="Karaoz U."/>
            <person name="Brodie E.L."/>
            <person name="Williams K.H."/>
            <person name="Hubbard S.S."/>
            <person name="Banfield J.F."/>
        </authorList>
    </citation>
    <scope>NUCLEOTIDE SEQUENCE [LARGE SCALE GENOMIC DNA]</scope>
</reference>
<comment type="caution">
    <text evidence="2">The sequence shown here is derived from an EMBL/GenBank/DDBJ whole genome shotgun (WGS) entry which is preliminary data.</text>
</comment>
<evidence type="ECO:0000313" key="3">
    <source>
        <dbReference type="Proteomes" id="UP000176527"/>
    </source>
</evidence>
<dbReference type="EMBL" id="MFDE01000008">
    <property type="protein sequence ID" value="OGE38941.1"/>
    <property type="molecule type" value="Genomic_DNA"/>
</dbReference>
<dbReference type="Proteomes" id="UP000176527">
    <property type="component" value="Unassembled WGS sequence"/>
</dbReference>
<organism evidence="2 3">
    <name type="scientific">Candidatus Daviesbacteria bacterium RIFCSPHIGHO2_12_FULL_37_11</name>
    <dbReference type="NCBI Taxonomy" id="1797777"/>
    <lineage>
        <taxon>Bacteria</taxon>
        <taxon>Candidatus Daviesiibacteriota</taxon>
    </lineage>
</organism>
<accession>A0A1F5KEB2</accession>
<protein>
    <recommendedName>
        <fullName evidence="4">Bacterial Ig-like domain-containing protein</fullName>
    </recommendedName>
</protein>
<evidence type="ECO:0000256" key="1">
    <source>
        <dbReference type="SAM" id="Phobius"/>
    </source>
</evidence>
<dbReference type="AlphaFoldDB" id="A0A1F5KEB2"/>
<evidence type="ECO:0000313" key="2">
    <source>
        <dbReference type="EMBL" id="OGE38941.1"/>
    </source>
</evidence>
<keyword evidence="1" id="KW-0472">Membrane</keyword>
<dbReference type="InterPro" id="IPR013783">
    <property type="entry name" value="Ig-like_fold"/>
</dbReference>
<dbReference type="Gene3D" id="2.60.40.10">
    <property type="entry name" value="Immunoglobulins"/>
    <property type="match status" value="1"/>
</dbReference>
<feature type="transmembrane region" description="Helical" evidence="1">
    <location>
        <begin position="12"/>
        <end position="34"/>
    </location>
</feature>
<keyword evidence="1" id="KW-0812">Transmembrane</keyword>
<evidence type="ECO:0008006" key="4">
    <source>
        <dbReference type="Google" id="ProtNLM"/>
    </source>
</evidence>
<proteinExistence type="predicted"/>
<sequence length="144" mass="16232">MNKKLTTAEFTFSLVLLLICGLFVLGVLYFVLYIDTSNNPNRSYFKTGPITKKPATLMLELNNPDNDLLVFNKELEISGKTIPNSYVLVTNMSDDIVIKSRSDGSFSGEFELSDGVNEIKIISFDQNGEQKEVERAVYFSKEKI</sequence>
<gene>
    <name evidence="2" type="ORF">A3F00_01900</name>
</gene>
<keyword evidence="1" id="KW-1133">Transmembrane helix</keyword>
<name>A0A1F5KEB2_9BACT</name>